<accession>A0A7J8W7Z9</accession>
<comment type="caution">
    <text evidence="1">The sequence shown here is derived from an EMBL/GenBank/DDBJ whole genome shotgun (WGS) entry which is preliminary data.</text>
</comment>
<evidence type="ECO:0000313" key="2">
    <source>
        <dbReference type="Proteomes" id="UP000593573"/>
    </source>
</evidence>
<dbReference type="AlphaFoldDB" id="A0A7J8W7Z9"/>
<dbReference type="Proteomes" id="UP000593573">
    <property type="component" value="Unassembled WGS sequence"/>
</dbReference>
<evidence type="ECO:0000313" key="1">
    <source>
        <dbReference type="EMBL" id="MBA0671187.1"/>
    </source>
</evidence>
<gene>
    <name evidence="1" type="ORF">Goklo_024005</name>
</gene>
<dbReference type="OrthoDB" id="990152at2759"/>
<dbReference type="EMBL" id="JABFAB010239865">
    <property type="protein sequence ID" value="MBA0671187.1"/>
    <property type="molecule type" value="Genomic_DNA"/>
</dbReference>
<proteinExistence type="predicted"/>
<feature type="non-terminal residue" evidence="1">
    <location>
        <position position="44"/>
    </location>
</feature>
<organism evidence="1 2">
    <name type="scientific">Gossypium klotzschianum</name>
    <dbReference type="NCBI Taxonomy" id="34286"/>
    <lineage>
        <taxon>Eukaryota</taxon>
        <taxon>Viridiplantae</taxon>
        <taxon>Streptophyta</taxon>
        <taxon>Embryophyta</taxon>
        <taxon>Tracheophyta</taxon>
        <taxon>Spermatophyta</taxon>
        <taxon>Magnoliopsida</taxon>
        <taxon>eudicotyledons</taxon>
        <taxon>Gunneridae</taxon>
        <taxon>Pentapetalae</taxon>
        <taxon>rosids</taxon>
        <taxon>malvids</taxon>
        <taxon>Malvales</taxon>
        <taxon>Malvaceae</taxon>
        <taxon>Malvoideae</taxon>
        <taxon>Gossypium</taxon>
    </lineage>
</organism>
<sequence>MMKRLTAGSMTTPEYGEWRKQWRQEIQGERNKADRWERKAQETQ</sequence>
<name>A0A7J8W7Z9_9ROSI</name>
<keyword evidence="2" id="KW-1185">Reference proteome</keyword>
<reference evidence="1 2" key="1">
    <citation type="journal article" date="2019" name="Genome Biol. Evol.">
        <title>Insights into the evolution of the New World diploid cottons (Gossypium, subgenus Houzingenia) based on genome sequencing.</title>
        <authorList>
            <person name="Grover C.E."/>
            <person name="Arick M.A. 2nd"/>
            <person name="Thrash A."/>
            <person name="Conover J.L."/>
            <person name="Sanders W.S."/>
            <person name="Peterson D.G."/>
            <person name="Frelichowski J.E."/>
            <person name="Scheffler J.A."/>
            <person name="Scheffler B.E."/>
            <person name="Wendel J.F."/>
        </authorList>
    </citation>
    <scope>NUCLEOTIDE SEQUENCE [LARGE SCALE GENOMIC DNA]</scope>
    <source>
        <strain evidence="1">57</strain>
        <tissue evidence="1">Leaf</tissue>
    </source>
</reference>
<protein>
    <submittedName>
        <fullName evidence="1">Uncharacterized protein</fullName>
    </submittedName>
</protein>